<protein>
    <submittedName>
        <fullName evidence="1">Uncharacterized protein</fullName>
    </submittedName>
</protein>
<reference evidence="1" key="1">
    <citation type="submission" date="2020-06" db="EMBL/GenBank/DDBJ databases">
        <authorList>
            <person name="Li T."/>
            <person name="Hu X."/>
            <person name="Zhang T."/>
            <person name="Song X."/>
            <person name="Zhang H."/>
            <person name="Dai N."/>
            <person name="Sheng W."/>
            <person name="Hou X."/>
            <person name="Wei L."/>
        </authorList>
    </citation>
    <scope>NUCLEOTIDE SEQUENCE</scope>
    <source>
        <strain evidence="1">G02</strain>
        <tissue evidence="1">Leaf</tissue>
    </source>
</reference>
<evidence type="ECO:0000313" key="1">
    <source>
        <dbReference type="EMBL" id="KAL0296044.1"/>
    </source>
</evidence>
<dbReference type="EMBL" id="JACGWJ010000032">
    <property type="protein sequence ID" value="KAL0296044.1"/>
    <property type="molecule type" value="Genomic_DNA"/>
</dbReference>
<accession>A0AAW2JN86</accession>
<organism evidence="1">
    <name type="scientific">Sesamum radiatum</name>
    <name type="common">Black benniseed</name>
    <dbReference type="NCBI Taxonomy" id="300843"/>
    <lineage>
        <taxon>Eukaryota</taxon>
        <taxon>Viridiplantae</taxon>
        <taxon>Streptophyta</taxon>
        <taxon>Embryophyta</taxon>
        <taxon>Tracheophyta</taxon>
        <taxon>Spermatophyta</taxon>
        <taxon>Magnoliopsida</taxon>
        <taxon>eudicotyledons</taxon>
        <taxon>Gunneridae</taxon>
        <taxon>Pentapetalae</taxon>
        <taxon>asterids</taxon>
        <taxon>lamiids</taxon>
        <taxon>Lamiales</taxon>
        <taxon>Pedaliaceae</taxon>
        <taxon>Sesamum</taxon>
    </lineage>
</organism>
<reference evidence="1" key="2">
    <citation type="journal article" date="2024" name="Plant">
        <title>Genomic evolution and insights into agronomic trait innovations of Sesamum species.</title>
        <authorList>
            <person name="Miao H."/>
            <person name="Wang L."/>
            <person name="Qu L."/>
            <person name="Liu H."/>
            <person name="Sun Y."/>
            <person name="Le M."/>
            <person name="Wang Q."/>
            <person name="Wei S."/>
            <person name="Zheng Y."/>
            <person name="Lin W."/>
            <person name="Duan Y."/>
            <person name="Cao H."/>
            <person name="Xiong S."/>
            <person name="Wang X."/>
            <person name="Wei L."/>
            <person name="Li C."/>
            <person name="Ma Q."/>
            <person name="Ju M."/>
            <person name="Zhao R."/>
            <person name="Li G."/>
            <person name="Mu C."/>
            <person name="Tian Q."/>
            <person name="Mei H."/>
            <person name="Zhang T."/>
            <person name="Gao T."/>
            <person name="Zhang H."/>
        </authorList>
    </citation>
    <scope>NUCLEOTIDE SEQUENCE</scope>
    <source>
        <strain evidence="1">G02</strain>
    </source>
</reference>
<proteinExistence type="predicted"/>
<name>A0AAW2JN86_SESRA</name>
<dbReference type="AlphaFoldDB" id="A0AAW2JN86"/>
<comment type="caution">
    <text evidence="1">The sequence shown here is derived from an EMBL/GenBank/DDBJ whole genome shotgun (WGS) entry which is preliminary data.</text>
</comment>
<sequence length="68" mass="7677">MRFTGSWVNGTGIFFSPSVGRIGKARNLRLFEGQELDAQEIIWQARRVVDGVRILLRTDRSGSLQLSL</sequence>
<gene>
    <name evidence="1" type="ORF">Sradi_6656500</name>
</gene>